<proteinExistence type="predicted"/>
<reference evidence="1 2" key="1">
    <citation type="submission" date="2018-09" db="EMBL/GenBank/DDBJ databases">
        <title>Draft genome sequence of Rhodopseudomonas palustris 2.1.18.</title>
        <authorList>
            <person name="Robertson S.L."/>
            <person name="Meyer T.E."/>
            <person name="Kyndt J.A."/>
        </authorList>
    </citation>
    <scope>NUCLEOTIDE SEQUENCE [LARGE SCALE GENOMIC DNA]</scope>
    <source>
        <strain evidence="1 2">2.1.18</strain>
    </source>
</reference>
<organism evidence="1 2">
    <name type="scientific">Rhodopseudomonas palustris</name>
    <dbReference type="NCBI Taxonomy" id="1076"/>
    <lineage>
        <taxon>Bacteria</taxon>
        <taxon>Pseudomonadati</taxon>
        <taxon>Pseudomonadota</taxon>
        <taxon>Alphaproteobacteria</taxon>
        <taxon>Hyphomicrobiales</taxon>
        <taxon>Nitrobacteraceae</taxon>
        <taxon>Rhodopseudomonas</taxon>
    </lineage>
</organism>
<dbReference type="Proteomes" id="UP000285523">
    <property type="component" value="Unassembled WGS sequence"/>
</dbReference>
<dbReference type="OrthoDB" id="8479338at2"/>
<evidence type="ECO:0000313" key="1">
    <source>
        <dbReference type="EMBL" id="RJF75524.1"/>
    </source>
</evidence>
<dbReference type="AlphaFoldDB" id="A0A418VHK9"/>
<gene>
    <name evidence="1" type="primary">bcsS</name>
    <name evidence="1" type="ORF">D4Q52_09265</name>
</gene>
<dbReference type="EMBL" id="QYYD01000008">
    <property type="protein sequence ID" value="RJF75524.1"/>
    <property type="molecule type" value="Genomic_DNA"/>
</dbReference>
<comment type="caution">
    <text evidence="1">The sequence shown here is derived from an EMBL/GenBank/DDBJ whole genome shotgun (WGS) entry which is preliminary data.</text>
</comment>
<dbReference type="InterPro" id="IPR031485">
    <property type="entry name" value="CBP_BcsS"/>
</dbReference>
<protein>
    <submittedName>
        <fullName evidence="1">Cellulose biosynthesis protein BcsS</fullName>
    </submittedName>
</protein>
<accession>A0A418VHK9</accession>
<evidence type="ECO:0000313" key="2">
    <source>
        <dbReference type="Proteomes" id="UP000285523"/>
    </source>
</evidence>
<sequence>MASAPSGAAVTSSALLAPFPSATLAGSQAHHVLLFGGYDIWRNGQSAFSGIHWAANGVDNDGFIIRLSLANGVERYHTPRRTYVTDIFRGALMAGWRFKVAEFEVKLLAGPDFEHDNLTPDNSRSPLRGGHPGLRIAGEAWAQPTRGSMLAASFYATTVANGFGIRTAAGWRLIDDFWVGPELIGSRDQFSRQTRLGVHLTGLRSGPVEWSVGWGYVSDSFGRSGGYARLAAQLRP</sequence>
<dbReference type="Pfam" id="PF17036">
    <property type="entry name" value="CBP_BcsS"/>
    <property type="match status" value="1"/>
</dbReference>
<name>A0A418VHK9_RHOPL</name>